<gene>
    <name evidence="2" type="primary">B1096D03.33</name>
</gene>
<evidence type="ECO:0000256" key="1">
    <source>
        <dbReference type="SAM" id="MobiDB-lite"/>
    </source>
</evidence>
<dbReference type="AlphaFoldDB" id="Q5VPY8"/>
<evidence type="ECO:0000313" key="2">
    <source>
        <dbReference type="EMBL" id="BAD68489.1"/>
    </source>
</evidence>
<dbReference type="EMBL" id="AP003536">
    <property type="protein sequence ID" value="BAD68489.1"/>
    <property type="molecule type" value="Genomic_DNA"/>
</dbReference>
<feature type="compositionally biased region" description="Basic and acidic residues" evidence="1">
    <location>
        <begin position="1"/>
        <end position="12"/>
    </location>
</feature>
<reference evidence="2" key="1">
    <citation type="journal article" date="2002" name="Nature">
        <title>The genome sequence and structure of rice chromosome 1.</title>
        <authorList>
            <person name="Sasaki T."/>
            <person name="Matsumoto T."/>
            <person name="Yamamoto K."/>
            <person name="Sakata K."/>
            <person name="Baba T."/>
            <person name="Katayose Y."/>
            <person name="Wu J."/>
            <person name="Niimura Y."/>
            <person name="Cheng Z."/>
            <person name="Nagamura Y."/>
            <person name="Antonio B.A."/>
            <person name="Kanamori H."/>
            <person name="Hosokawa S."/>
            <person name="Masukawa M."/>
            <person name="Arikawa K."/>
            <person name="Chiden Y."/>
            <person name="Hayashi M."/>
            <person name="Okamoto M."/>
            <person name="Ando T."/>
            <person name="Aoki H."/>
            <person name="Arita K."/>
            <person name="Hamada M."/>
            <person name="Harada C."/>
            <person name="Hijishita S."/>
            <person name="Honda M."/>
            <person name="Ichikawa Y."/>
            <person name="Idonuma A."/>
            <person name="Iijima M."/>
            <person name="Ikeda M."/>
            <person name="Ikeno M."/>
            <person name="Itoh S."/>
            <person name="Itoh T."/>
            <person name="Itoh Y."/>
            <person name="Itoh Y."/>
            <person name="Iwabuchi A."/>
            <person name="Kamiya K."/>
            <person name="Karasawa W."/>
            <person name="Katagiri S."/>
            <person name="Kikuta A."/>
            <person name="Kobayashi N."/>
            <person name="Kono I."/>
            <person name="Machita K."/>
            <person name="Maehara T."/>
            <person name="Mizuno H."/>
            <person name="Mizubayashi T."/>
            <person name="Mukai Y."/>
            <person name="Nagasaki H."/>
            <person name="Nakashima M."/>
            <person name="Nakama Y."/>
            <person name="Nakamichi Y."/>
            <person name="Nakamura M."/>
            <person name="Namiki N."/>
            <person name="Negishi M."/>
            <person name="Ohta I."/>
            <person name="Ono N."/>
            <person name="Saji S."/>
            <person name="Sakai K."/>
            <person name="Shibata M."/>
            <person name="Shimokawa T."/>
            <person name="Shomura A."/>
            <person name="Song J."/>
            <person name="Takazaki Y."/>
            <person name="Terasawa K."/>
            <person name="Tsuji K."/>
            <person name="Waki K."/>
            <person name="Yamagata H."/>
            <person name="Yamane H."/>
            <person name="Yoshiki S."/>
            <person name="Yoshihara R."/>
            <person name="Yukawa K."/>
            <person name="Zhong H."/>
            <person name="Iwama H."/>
            <person name="Endo T."/>
            <person name="Ito H."/>
            <person name="Hahn J.H."/>
            <person name="Kim H.I."/>
            <person name="Eun M.Y."/>
            <person name="Yano M."/>
            <person name="Jiang J."/>
            <person name="Gojobori T."/>
        </authorList>
    </citation>
    <scope>NUCLEOTIDE SEQUENCE [LARGE SCALE GENOMIC DNA]</scope>
</reference>
<dbReference type="Proteomes" id="UP000817658">
    <property type="component" value="Chromosome 1"/>
</dbReference>
<protein>
    <submittedName>
        <fullName evidence="2">Uncharacterized protein B1096D03.33</fullName>
    </submittedName>
</protein>
<feature type="region of interest" description="Disordered" evidence="1">
    <location>
        <begin position="1"/>
        <end position="49"/>
    </location>
</feature>
<dbReference type="PANTHER" id="PTHR33237">
    <property type="entry name" value="F2P16.13 PROTEIN-RELATED"/>
    <property type="match status" value="1"/>
</dbReference>
<dbReference type="PANTHER" id="PTHR33237:SF5">
    <property type="entry name" value="OS02G0711400 PROTEIN"/>
    <property type="match status" value="1"/>
</dbReference>
<sequence>MVPGHHDGDCLEPRAGAPHAGGQAEDRRGAAAGFLGRGPGGATAAPAATGGDRSVLLVVRHRDFPRRRRRQELSFRVEDGVCRKEILMEERCQSLDFSGMIYYDVAGRRLEQPPPPRALLHSPLPSSIKLVANAAGGY</sequence>
<proteinExistence type="predicted"/>
<name>Q5VPY8_ORYSJ</name>
<organism evidence="2">
    <name type="scientific">Oryza sativa subsp. japonica</name>
    <name type="common">Rice</name>
    <dbReference type="NCBI Taxonomy" id="39947"/>
    <lineage>
        <taxon>Eukaryota</taxon>
        <taxon>Viridiplantae</taxon>
        <taxon>Streptophyta</taxon>
        <taxon>Embryophyta</taxon>
        <taxon>Tracheophyta</taxon>
        <taxon>Spermatophyta</taxon>
        <taxon>Magnoliopsida</taxon>
        <taxon>Liliopsida</taxon>
        <taxon>Poales</taxon>
        <taxon>Poaceae</taxon>
        <taxon>BOP clade</taxon>
        <taxon>Oryzoideae</taxon>
        <taxon>Oryzeae</taxon>
        <taxon>Oryzinae</taxon>
        <taxon>Oryza</taxon>
        <taxon>Oryza sativa</taxon>
    </lineage>
</organism>
<accession>Q5VPY8</accession>